<protein>
    <submittedName>
        <fullName evidence="3">Uncharacterized protein LOC111114105</fullName>
    </submittedName>
</protein>
<name>A0A8B8BXS1_CRAVI</name>
<feature type="transmembrane region" description="Helical" evidence="1">
    <location>
        <begin position="127"/>
        <end position="145"/>
    </location>
</feature>
<organism evidence="2 3">
    <name type="scientific">Crassostrea virginica</name>
    <name type="common">Eastern oyster</name>
    <dbReference type="NCBI Taxonomy" id="6565"/>
    <lineage>
        <taxon>Eukaryota</taxon>
        <taxon>Metazoa</taxon>
        <taxon>Spiralia</taxon>
        <taxon>Lophotrochozoa</taxon>
        <taxon>Mollusca</taxon>
        <taxon>Bivalvia</taxon>
        <taxon>Autobranchia</taxon>
        <taxon>Pteriomorphia</taxon>
        <taxon>Ostreida</taxon>
        <taxon>Ostreoidea</taxon>
        <taxon>Ostreidae</taxon>
        <taxon>Crassostrea</taxon>
    </lineage>
</organism>
<dbReference type="AlphaFoldDB" id="A0A8B8BXS1"/>
<sequence>MKMTAQATSKYFLIFVVFYAASWSNYFALVKCACIEDVLSFYNGDNACGFTKKYLESTLIKKEERCLLNCTIAVSDRTYEDMEHGKIYKIDRLKIVFSQTVAFDQGKYCYKLWRNKVTIKFNCGGKYPILTFIFIILLITLFNLFQPNKYIEKKSFASSTDDQRSPVLCCSLLDHRVIHRVQTFYRNTRNVSGMMRQQNVIGLLPLTARLPATMFSS</sequence>
<evidence type="ECO:0000313" key="2">
    <source>
        <dbReference type="Proteomes" id="UP000694844"/>
    </source>
</evidence>
<feature type="transmembrane region" description="Helical" evidence="1">
    <location>
        <begin position="12"/>
        <end position="30"/>
    </location>
</feature>
<keyword evidence="1" id="KW-0472">Membrane</keyword>
<reference evidence="3" key="1">
    <citation type="submission" date="2025-08" db="UniProtKB">
        <authorList>
            <consortium name="RefSeq"/>
        </authorList>
    </citation>
    <scope>IDENTIFICATION</scope>
    <source>
        <tissue evidence="3">Whole sample</tissue>
    </source>
</reference>
<dbReference type="GeneID" id="111114105"/>
<dbReference type="RefSeq" id="XP_022308100.1">
    <property type="nucleotide sequence ID" value="XM_022452392.1"/>
</dbReference>
<evidence type="ECO:0000313" key="3">
    <source>
        <dbReference type="RefSeq" id="XP_022308100.1"/>
    </source>
</evidence>
<keyword evidence="1" id="KW-0812">Transmembrane</keyword>
<gene>
    <name evidence="3" type="primary">LOC111114105</name>
</gene>
<keyword evidence="2" id="KW-1185">Reference proteome</keyword>
<proteinExistence type="predicted"/>
<dbReference type="Proteomes" id="UP000694844">
    <property type="component" value="Chromosome 9"/>
</dbReference>
<dbReference type="KEGG" id="cvn:111114105"/>
<evidence type="ECO:0000256" key="1">
    <source>
        <dbReference type="SAM" id="Phobius"/>
    </source>
</evidence>
<keyword evidence="1" id="KW-1133">Transmembrane helix</keyword>
<accession>A0A8B8BXS1</accession>